<evidence type="ECO:0000256" key="3">
    <source>
        <dbReference type="ARBA" id="ARBA00023163"/>
    </source>
</evidence>
<dbReference type="InterPro" id="IPR036390">
    <property type="entry name" value="WH_DNA-bd_sf"/>
</dbReference>
<dbReference type="Proteomes" id="UP001500668">
    <property type="component" value="Unassembled WGS sequence"/>
</dbReference>
<dbReference type="Gene3D" id="1.10.10.10">
    <property type="entry name" value="Winged helix-like DNA-binding domain superfamily/Winged helix DNA-binding domain"/>
    <property type="match status" value="1"/>
</dbReference>
<keyword evidence="1" id="KW-0805">Transcription regulation</keyword>
<proteinExistence type="predicted"/>
<protein>
    <submittedName>
        <fullName evidence="5">DUF5937 family protein</fullName>
    </submittedName>
</protein>
<keyword evidence="3" id="KW-0804">Transcription</keyword>
<dbReference type="Pfam" id="PF12840">
    <property type="entry name" value="HTH_20"/>
    <property type="match status" value="1"/>
</dbReference>
<dbReference type="InterPro" id="IPR036388">
    <property type="entry name" value="WH-like_DNA-bd_sf"/>
</dbReference>
<evidence type="ECO:0000313" key="6">
    <source>
        <dbReference type="Proteomes" id="UP001500668"/>
    </source>
</evidence>
<keyword evidence="6" id="KW-1185">Reference proteome</keyword>
<dbReference type="SMART" id="SM00418">
    <property type="entry name" value="HTH_ARSR"/>
    <property type="match status" value="1"/>
</dbReference>
<dbReference type="SUPFAM" id="SSF46785">
    <property type="entry name" value="Winged helix' DNA-binding domain"/>
    <property type="match status" value="1"/>
</dbReference>
<gene>
    <name evidence="5" type="ORF">GCM10010394_62310</name>
</gene>
<evidence type="ECO:0000259" key="4">
    <source>
        <dbReference type="SMART" id="SM00418"/>
    </source>
</evidence>
<dbReference type="RefSeq" id="WP_344079314.1">
    <property type="nucleotide sequence ID" value="NZ_BAAACA010000050.1"/>
</dbReference>
<name>A0ABN1GXW3_9ACTN</name>
<comment type="caution">
    <text evidence="5">The sequence shown here is derived from an EMBL/GenBank/DDBJ whole genome shotgun (WGS) entry which is preliminary data.</text>
</comment>
<feature type="domain" description="HTH arsR-type" evidence="4">
    <location>
        <begin position="266"/>
        <end position="336"/>
    </location>
</feature>
<sequence>MHGTTGAREPGVIEFGFGVGDLASTSFAYSPFQEAVFSLWGWRDESRFPHQRAWLRRLRPQYERQDTALFAALVAPHGFIPDFLTPRPQRVRASFAEQSAQLRATPLEVIEPDFRRTFGPGAQLPPVIAEGLADPAALLERIASAFERYWYECLAPDWWPRVRAVLEADLAHQSRVLAEQGAAGLFAGLDKRLTWRPGVLRLRHPVPDTWPAADIQVAGRGMVLIPTTFARGAITTVDTTLPPVLNYPAHGRGTLSETPPPVSDRAVVRLLGPARARLLTLLADPATTTELARRLDVTPGAVSQHLSVLYDAGLLHRARRGRGVEYARTALGNALLRG</sequence>
<dbReference type="InterPro" id="IPR001845">
    <property type="entry name" value="HTH_ArsR_DNA-bd_dom"/>
</dbReference>
<evidence type="ECO:0000256" key="2">
    <source>
        <dbReference type="ARBA" id="ARBA00023125"/>
    </source>
</evidence>
<organism evidence="5 6">
    <name type="scientific">Streptomyces crystallinus</name>
    <dbReference type="NCBI Taxonomy" id="68191"/>
    <lineage>
        <taxon>Bacteria</taxon>
        <taxon>Bacillati</taxon>
        <taxon>Actinomycetota</taxon>
        <taxon>Actinomycetes</taxon>
        <taxon>Kitasatosporales</taxon>
        <taxon>Streptomycetaceae</taxon>
        <taxon>Streptomyces</taxon>
    </lineage>
</organism>
<evidence type="ECO:0000313" key="5">
    <source>
        <dbReference type="EMBL" id="GAA0623105.1"/>
    </source>
</evidence>
<dbReference type="PANTHER" id="PTHR43132">
    <property type="entry name" value="ARSENICAL RESISTANCE OPERON REPRESSOR ARSR-RELATED"/>
    <property type="match status" value="1"/>
</dbReference>
<dbReference type="InterPro" id="IPR011991">
    <property type="entry name" value="ArsR-like_HTH"/>
</dbReference>
<accession>A0ABN1GXW3</accession>
<dbReference type="InterPro" id="IPR051011">
    <property type="entry name" value="Metal_resp_trans_reg"/>
</dbReference>
<reference evidence="5 6" key="1">
    <citation type="journal article" date="2019" name="Int. J. Syst. Evol. Microbiol.">
        <title>The Global Catalogue of Microorganisms (GCM) 10K type strain sequencing project: providing services to taxonomists for standard genome sequencing and annotation.</title>
        <authorList>
            <consortium name="The Broad Institute Genomics Platform"/>
            <consortium name="The Broad Institute Genome Sequencing Center for Infectious Disease"/>
            <person name="Wu L."/>
            <person name="Ma J."/>
        </authorList>
    </citation>
    <scope>NUCLEOTIDE SEQUENCE [LARGE SCALE GENOMIC DNA]</scope>
    <source>
        <strain evidence="5 6">JCM 5067</strain>
    </source>
</reference>
<dbReference type="EMBL" id="BAAACA010000050">
    <property type="protein sequence ID" value="GAA0623105.1"/>
    <property type="molecule type" value="Genomic_DNA"/>
</dbReference>
<keyword evidence="2" id="KW-0238">DNA-binding</keyword>
<dbReference type="CDD" id="cd00090">
    <property type="entry name" value="HTH_ARSR"/>
    <property type="match status" value="1"/>
</dbReference>
<dbReference type="PANTHER" id="PTHR43132:SF6">
    <property type="entry name" value="HTH-TYPE TRANSCRIPTIONAL REPRESSOR CZRA"/>
    <property type="match status" value="1"/>
</dbReference>
<evidence type="ECO:0000256" key="1">
    <source>
        <dbReference type="ARBA" id="ARBA00023015"/>
    </source>
</evidence>